<name>A0A6A6DL18_9PEZI</name>
<dbReference type="EMBL" id="ML994659">
    <property type="protein sequence ID" value="KAF2180207.1"/>
    <property type="molecule type" value="Genomic_DNA"/>
</dbReference>
<proteinExistence type="predicted"/>
<protein>
    <submittedName>
        <fullName evidence="1">Uncharacterized protein</fullName>
    </submittedName>
</protein>
<gene>
    <name evidence="1" type="ORF">K469DRAFT_290644</name>
</gene>
<organism evidence="1 2">
    <name type="scientific">Zopfia rhizophila CBS 207.26</name>
    <dbReference type="NCBI Taxonomy" id="1314779"/>
    <lineage>
        <taxon>Eukaryota</taxon>
        <taxon>Fungi</taxon>
        <taxon>Dikarya</taxon>
        <taxon>Ascomycota</taxon>
        <taxon>Pezizomycotina</taxon>
        <taxon>Dothideomycetes</taxon>
        <taxon>Dothideomycetes incertae sedis</taxon>
        <taxon>Zopfiaceae</taxon>
        <taxon>Zopfia</taxon>
    </lineage>
</organism>
<dbReference type="Proteomes" id="UP000800200">
    <property type="component" value="Unassembled WGS sequence"/>
</dbReference>
<reference evidence="1" key="1">
    <citation type="journal article" date="2020" name="Stud. Mycol.">
        <title>101 Dothideomycetes genomes: a test case for predicting lifestyles and emergence of pathogens.</title>
        <authorList>
            <person name="Haridas S."/>
            <person name="Albert R."/>
            <person name="Binder M."/>
            <person name="Bloem J."/>
            <person name="Labutti K."/>
            <person name="Salamov A."/>
            <person name="Andreopoulos B."/>
            <person name="Baker S."/>
            <person name="Barry K."/>
            <person name="Bills G."/>
            <person name="Bluhm B."/>
            <person name="Cannon C."/>
            <person name="Castanera R."/>
            <person name="Culley D."/>
            <person name="Daum C."/>
            <person name="Ezra D."/>
            <person name="Gonzalez J."/>
            <person name="Henrissat B."/>
            <person name="Kuo A."/>
            <person name="Liang C."/>
            <person name="Lipzen A."/>
            <person name="Lutzoni F."/>
            <person name="Magnuson J."/>
            <person name="Mondo S."/>
            <person name="Nolan M."/>
            <person name="Ohm R."/>
            <person name="Pangilinan J."/>
            <person name="Park H.-J."/>
            <person name="Ramirez L."/>
            <person name="Alfaro M."/>
            <person name="Sun H."/>
            <person name="Tritt A."/>
            <person name="Yoshinaga Y."/>
            <person name="Zwiers L.-H."/>
            <person name="Turgeon B."/>
            <person name="Goodwin S."/>
            <person name="Spatafora J."/>
            <person name="Crous P."/>
            <person name="Grigoriev I."/>
        </authorList>
    </citation>
    <scope>NUCLEOTIDE SEQUENCE</scope>
    <source>
        <strain evidence="1">CBS 207.26</strain>
    </source>
</reference>
<sequence length="109" mass="12085">MGIGQILFLVAAGTETEFVVHPRESRVRTWLIEKVCCRGKNVSSGSGFDALKWNIELNLPQEKSMGLFVVFRSRFLKPPQGTGGGPRYACSSETGDSRVNLWILSPITR</sequence>
<accession>A0A6A6DL18</accession>
<keyword evidence="2" id="KW-1185">Reference proteome</keyword>
<evidence type="ECO:0000313" key="1">
    <source>
        <dbReference type="EMBL" id="KAF2180207.1"/>
    </source>
</evidence>
<dbReference type="AlphaFoldDB" id="A0A6A6DL18"/>
<evidence type="ECO:0000313" key="2">
    <source>
        <dbReference type="Proteomes" id="UP000800200"/>
    </source>
</evidence>